<keyword evidence="2" id="KW-0732">Signal</keyword>
<keyword evidence="6" id="KW-1185">Reference proteome</keyword>
<dbReference type="PROSITE" id="PS51257">
    <property type="entry name" value="PROKAR_LIPOPROTEIN"/>
    <property type="match status" value="1"/>
</dbReference>
<name>A0A069NWA2_9BURK</name>
<dbReference type="EMBL" id="JFHE01000031">
    <property type="protein sequence ID" value="KDR29311.1"/>
    <property type="molecule type" value="Genomic_DNA"/>
</dbReference>
<dbReference type="Proteomes" id="UP000027439">
    <property type="component" value="Unassembled WGS sequence"/>
</dbReference>
<gene>
    <name evidence="4" type="ORF">BG57_18070</name>
    <name evidence="3" type="ORF">GCM10010985_56110</name>
</gene>
<dbReference type="eggNOG" id="ENOG5032PT9">
    <property type="taxonomic scope" value="Bacteria"/>
</dbReference>
<protein>
    <recommendedName>
        <fullName evidence="7">DUF4148 domain-containing protein</fullName>
    </recommendedName>
</protein>
<feature type="region of interest" description="Disordered" evidence="1">
    <location>
        <begin position="83"/>
        <end position="106"/>
    </location>
</feature>
<evidence type="ECO:0000256" key="2">
    <source>
        <dbReference type="SAM" id="SignalP"/>
    </source>
</evidence>
<reference evidence="3" key="4">
    <citation type="submission" date="2024-05" db="EMBL/GenBank/DDBJ databases">
        <authorList>
            <person name="Sun Q."/>
            <person name="Zhou Y."/>
        </authorList>
    </citation>
    <scope>NUCLEOTIDE SEQUENCE</scope>
    <source>
        <strain evidence="3">CGMCC 1.11013</strain>
    </source>
</reference>
<evidence type="ECO:0000313" key="5">
    <source>
        <dbReference type="Proteomes" id="UP000027439"/>
    </source>
</evidence>
<sequence>MSRDPGVTEMHRIAAIRKRIALVCALTAACSSTVFADIAPAAATGATRERVRQDLAQYRCAGFNPMADEITYTADVEAATHRLKESGCADPDAAGQSPVRRSGQLQ</sequence>
<evidence type="ECO:0000256" key="1">
    <source>
        <dbReference type="SAM" id="MobiDB-lite"/>
    </source>
</evidence>
<dbReference type="EMBL" id="BMEG01000014">
    <property type="protein sequence ID" value="GGD94221.1"/>
    <property type="molecule type" value="Genomic_DNA"/>
</dbReference>
<feature type="signal peptide" evidence="2">
    <location>
        <begin position="1"/>
        <end position="36"/>
    </location>
</feature>
<evidence type="ECO:0000313" key="4">
    <source>
        <dbReference type="EMBL" id="KDR29311.1"/>
    </source>
</evidence>
<dbReference type="InterPro" id="IPR025421">
    <property type="entry name" value="DUF4148"/>
</dbReference>
<comment type="caution">
    <text evidence="4">The sequence shown here is derived from an EMBL/GenBank/DDBJ whole genome shotgun (WGS) entry which is preliminary data.</text>
</comment>
<organism evidence="4 5">
    <name type="scientific">Caballeronia grimmiae</name>
    <dbReference type="NCBI Taxonomy" id="1071679"/>
    <lineage>
        <taxon>Bacteria</taxon>
        <taxon>Pseudomonadati</taxon>
        <taxon>Pseudomonadota</taxon>
        <taxon>Betaproteobacteria</taxon>
        <taxon>Burkholderiales</taxon>
        <taxon>Burkholderiaceae</taxon>
        <taxon>Caballeronia</taxon>
    </lineage>
</organism>
<accession>A0A069NWA2</accession>
<reference evidence="3" key="1">
    <citation type="journal article" date="2014" name="Int. J. Syst. Evol. Microbiol.">
        <title>Complete genome of a new Firmicutes species belonging to the dominant human colonic microbiota ('Ruminococcus bicirculans') reveals two chromosomes and a selective capacity to utilize plant glucans.</title>
        <authorList>
            <consortium name="NISC Comparative Sequencing Program"/>
            <person name="Wegmann U."/>
            <person name="Louis P."/>
            <person name="Goesmann A."/>
            <person name="Henrissat B."/>
            <person name="Duncan S.H."/>
            <person name="Flint H.J."/>
        </authorList>
    </citation>
    <scope>NUCLEOTIDE SEQUENCE</scope>
    <source>
        <strain evidence="3">CGMCC 1.11013</strain>
    </source>
</reference>
<proteinExistence type="predicted"/>
<dbReference type="AlphaFoldDB" id="A0A069NWA2"/>
<evidence type="ECO:0008006" key="7">
    <source>
        <dbReference type="Google" id="ProtNLM"/>
    </source>
</evidence>
<feature type="chain" id="PRO_5001663844" description="DUF4148 domain-containing protein" evidence="2">
    <location>
        <begin position="37"/>
        <end position="106"/>
    </location>
</feature>
<dbReference type="Pfam" id="PF13663">
    <property type="entry name" value="DUF4148"/>
    <property type="match status" value="1"/>
</dbReference>
<dbReference type="Proteomes" id="UP000597138">
    <property type="component" value="Unassembled WGS sequence"/>
</dbReference>
<reference evidence="6" key="3">
    <citation type="journal article" date="2019" name="Int. J. Syst. Evol. Microbiol.">
        <title>The Global Catalogue of Microorganisms (GCM) 10K type strain sequencing project: providing services to taxonomists for standard genome sequencing and annotation.</title>
        <authorList>
            <consortium name="The Broad Institute Genomics Platform"/>
            <consortium name="The Broad Institute Genome Sequencing Center for Infectious Disease"/>
            <person name="Wu L."/>
            <person name="Ma J."/>
        </authorList>
    </citation>
    <scope>NUCLEOTIDE SEQUENCE [LARGE SCALE GENOMIC DNA]</scope>
    <source>
        <strain evidence="6">CGMCC 1.11013</strain>
    </source>
</reference>
<reference evidence="4 5" key="2">
    <citation type="submission" date="2014-03" db="EMBL/GenBank/DDBJ databases">
        <title>Draft Genome Sequences of Four Burkholderia Strains.</title>
        <authorList>
            <person name="Liu X.Y."/>
            <person name="Li C.X."/>
            <person name="Xu J.H."/>
        </authorList>
    </citation>
    <scope>NUCLEOTIDE SEQUENCE [LARGE SCALE GENOMIC DNA]</scope>
    <source>
        <strain evidence="4 5">R27</strain>
    </source>
</reference>
<evidence type="ECO:0000313" key="6">
    <source>
        <dbReference type="Proteomes" id="UP000597138"/>
    </source>
</evidence>
<evidence type="ECO:0000313" key="3">
    <source>
        <dbReference type="EMBL" id="GGD94221.1"/>
    </source>
</evidence>